<protein>
    <recommendedName>
        <fullName evidence="4">FG-GAP repeat protein</fullName>
    </recommendedName>
</protein>
<proteinExistence type="predicted"/>
<gene>
    <name evidence="2" type="ORF">IMCC3135_33695</name>
</gene>
<dbReference type="InterPro" id="IPR028994">
    <property type="entry name" value="Integrin_alpha_N"/>
</dbReference>
<name>A0A2Z2P5J5_9GAMM</name>
<dbReference type="EMBL" id="CP018632">
    <property type="protein sequence ID" value="ASJ76780.1"/>
    <property type="molecule type" value="Genomic_DNA"/>
</dbReference>
<keyword evidence="3" id="KW-1185">Reference proteome</keyword>
<dbReference type="Proteomes" id="UP000250079">
    <property type="component" value="Chromosome"/>
</dbReference>
<reference evidence="2 3" key="1">
    <citation type="submission" date="2016-12" db="EMBL/GenBank/DDBJ databases">
        <authorList>
            <person name="Song W.-J."/>
            <person name="Kurnit D.M."/>
        </authorList>
    </citation>
    <scope>NUCLEOTIDE SEQUENCE [LARGE SCALE GENOMIC DNA]</scope>
    <source>
        <strain evidence="2 3">IMCC3135</strain>
    </source>
</reference>
<evidence type="ECO:0000313" key="3">
    <source>
        <dbReference type="Proteomes" id="UP000250079"/>
    </source>
</evidence>
<evidence type="ECO:0008006" key="4">
    <source>
        <dbReference type="Google" id="ProtNLM"/>
    </source>
</evidence>
<dbReference type="KEGG" id="gai:IMCC3135_33695"/>
<dbReference type="SUPFAM" id="SSF69318">
    <property type="entry name" value="Integrin alpha N-terminal domain"/>
    <property type="match status" value="1"/>
</dbReference>
<organism evidence="2 3">
    <name type="scientific">Granulosicoccus antarcticus IMCC3135</name>
    <dbReference type="NCBI Taxonomy" id="1192854"/>
    <lineage>
        <taxon>Bacteria</taxon>
        <taxon>Pseudomonadati</taxon>
        <taxon>Pseudomonadota</taxon>
        <taxon>Gammaproteobacteria</taxon>
        <taxon>Chromatiales</taxon>
        <taxon>Granulosicoccaceae</taxon>
        <taxon>Granulosicoccus</taxon>
    </lineage>
</organism>
<feature type="chain" id="PRO_5016414442" description="FG-GAP repeat protein" evidence="1">
    <location>
        <begin position="29"/>
        <end position="634"/>
    </location>
</feature>
<evidence type="ECO:0000256" key="1">
    <source>
        <dbReference type="SAM" id="SignalP"/>
    </source>
</evidence>
<keyword evidence="1" id="KW-0732">Signal</keyword>
<dbReference type="AlphaFoldDB" id="A0A2Z2P5J5"/>
<sequence>MKHLLKYKQYSLLLTLMLPGLYAGTLHADSFDYNASPESPNHVLLEPNLSFDGTELTYGHIYSSIYELADRDGDALPERAFMVSEPGISCLTLVYVPSTQLSQGDIDSSDLSAYARVRNIGYPYLSSDDSICQNSGPGLQSIEGDLHLESISDISGDGVPDFLINDFEYVGAILLKGDLVPGVVYDAADADAHVATTITTGYIGTVLEDIDQDGLGEISMEWYPDSEDSESERSCVVYAGGIGNFPANVDQQDFSAEQTLYLQSEEYCGYVQNLGDVNGDGVQDLSMNEARVDDNNSVTWVIHGGSYLQAEGSLMPDTFQQAANAYALEFDTVEGESASINIQSIGDFDADGYDDVRTNTLRKSMELALTAPGTDFYNNSSLILYGSAEGLPRDVSPGVLSTDQVSQIMGFEQLNKFTDVNNDGAADLTTDYPFSVYLGTPGDRFAFLLPNGTTSNENESYQLQGFEYGESFGELVWNQTKLFALVWQDGELVTRTETNSLMIPRDIAGGGTFKLTPDFLGKELGSSIMISDIREPLMGSNEVTLLSGEAVCNANDGDTSVAVAPQVAGLNVSWPTACAKTINVHRGDGSYLTTLPGDVTDWTATESGEFFFVSTNAGNWSSWQRSGVVSLNVN</sequence>
<dbReference type="OrthoDB" id="7054769at2"/>
<dbReference type="Gene3D" id="2.130.10.130">
    <property type="entry name" value="Integrin alpha, N-terminal"/>
    <property type="match status" value="1"/>
</dbReference>
<accession>A0A2Z2P5J5</accession>
<evidence type="ECO:0000313" key="2">
    <source>
        <dbReference type="EMBL" id="ASJ76780.1"/>
    </source>
</evidence>
<feature type="signal peptide" evidence="1">
    <location>
        <begin position="1"/>
        <end position="28"/>
    </location>
</feature>
<dbReference type="RefSeq" id="WP_088921508.1">
    <property type="nucleotide sequence ID" value="NZ_CP018632.1"/>
</dbReference>